<reference evidence="6" key="2">
    <citation type="submission" date="2025-09" db="UniProtKB">
        <authorList>
            <consortium name="Ensembl"/>
        </authorList>
    </citation>
    <scope>IDENTIFICATION</scope>
</reference>
<reference evidence="6" key="1">
    <citation type="submission" date="2025-08" db="UniProtKB">
        <authorList>
            <consortium name="Ensembl"/>
        </authorList>
    </citation>
    <scope>IDENTIFICATION</scope>
</reference>
<dbReference type="GO" id="GO:0005509">
    <property type="term" value="F:calcium ion binding"/>
    <property type="evidence" value="ECO:0007669"/>
    <property type="project" value="Ensembl"/>
</dbReference>
<sequence>MGQGSSESMKTEELEEYQVLLCFPLSRIHDTFKNMCSPGEGYREAKMTSEQVCSWPQLKVNPFRDRICHVFSTDDYFTFEDILGMASVFSEKACPWLKIEYAFFIYDFNENGFIDEEDLQIIIRRLLNSDDIKEEELISLMNHVLDEADLDNDGMLSLAEFEHVMTKSPDFVLSFQIHF</sequence>
<dbReference type="AlphaFoldDB" id="A0A8D0GE59"/>
<dbReference type="Gene3D" id="1.10.238.10">
    <property type="entry name" value="EF-hand"/>
    <property type="match status" value="2"/>
</dbReference>
<dbReference type="GO" id="GO:0000287">
    <property type="term" value="F:magnesium ion binding"/>
    <property type="evidence" value="ECO:0007669"/>
    <property type="project" value="Ensembl"/>
</dbReference>
<dbReference type="OMA" id="CKVFSHN"/>
<feature type="domain" description="EF-hand" evidence="5">
    <location>
        <begin position="94"/>
        <end position="129"/>
    </location>
</feature>
<evidence type="ECO:0000313" key="6">
    <source>
        <dbReference type="Ensembl" id="ENSSPUP00000004074.1"/>
    </source>
</evidence>
<dbReference type="PROSITE" id="PS50222">
    <property type="entry name" value="EF_HAND_2"/>
    <property type="match status" value="2"/>
</dbReference>
<keyword evidence="4" id="KW-0460">Magnesium</keyword>
<evidence type="ECO:0000256" key="2">
    <source>
        <dbReference type="ARBA" id="ARBA00022737"/>
    </source>
</evidence>
<accession>A0A8D0GE59</accession>
<dbReference type="Pfam" id="PF13499">
    <property type="entry name" value="EF-hand_7"/>
    <property type="match status" value="1"/>
</dbReference>
<dbReference type="InterPro" id="IPR018247">
    <property type="entry name" value="EF_Hand_1_Ca_BS"/>
</dbReference>
<dbReference type="PANTHER" id="PTHR45791:SF4">
    <property type="entry name" value="CALCIUM AND INTEGRIN-BINDING FAMILY MEMBER 4"/>
    <property type="match status" value="1"/>
</dbReference>
<keyword evidence="7" id="KW-1185">Reference proteome</keyword>
<dbReference type="InterPro" id="IPR051433">
    <property type="entry name" value="CIBP"/>
</dbReference>
<keyword evidence="3" id="KW-0106">Calcium</keyword>
<dbReference type="SUPFAM" id="SSF47473">
    <property type="entry name" value="EF-hand"/>
    <property type="match status" value="1"/>
</dbReference>
<protein>
    <submittedName>
        <fullName evidence="6">Calcium and integrin binding family member 4</fullName>
    </submittedName>
</protein>
<evidence type="ECO:0000256" key="1">
    <source>
        <dbReference type="ARBA" id="ARBA00022723"/>
    </source>
</evidence>
<feature type="domain" description="EF-hand" evidence="5">
    <location>
        <begin position="136"/>
        <end position="171"/>
    </location>
</feature>
<dbReference type="PANTHER" id="PTHR45791">
    <property type="entry name" value="CALCIUM AND INTEGRIN BINDING FAMILY MEMBER 2"/>
    <property type="match status" value="1"/>
</dbReference>
<dbReference type="SMART" id="SM00054">
    <property type="entry name" value="EFh"/>
    <property type="match status" value="2"/>
</dbReference>
<proteinExistence type="predicted"/>
<dbReference type="CDD" id="cd00051">
    <property type="entry name" value="EFh"/>
    <property type="match status" value="1"/>
</dbReference>
<keyword evidence="1" id="KW-0479">Metal-binding</keyword>
<keyword evidence="2" id="KW-0677">Repeat</keyword>
<dbReference type="InterPro" id="IPR002048">
    <property type="entry name" value="EF_hand_dom"/>
</dbReference>
<dbReference type="Ensembl" id="ENSSPUT00000004329.1">
    <property type="protein sequence ID" value="ENSSPUP00000004074.1"/>
    <property type="gene ID" value="ENSSPUG00000003143.1"/>
</dbReference>
<organism evidence="6 7">
    <name type="scientific">Sphenodon punctatus</name>
    <name type="common">Tuatara</name>
    <name type="synonym">Hatteria punctata</name>
    <dbReference type="NCBI Taxonomy" id="8508"/>
    <lineage>
        <taxon>Eukaryota</taxon>
        <taxon>Metazoa</taxon>
        <taxon>Chordata</taxon>
        <taxon>Craniata</taxon>
        <taxon>Vertebrata</taxon>
        <taxon>Euteleostomi</taxon>
        <taxon>Lepidosauria</taxon>
        <taxon>Sphenodontia</taxon>
        <taxon>Sphenodontidae</taxon>
        <taxon>Sphenodon</taxon>
    </lineage>
</organism>
<gene>
    <name evidence="6" type="primary">CIB4</name>
</gene>
<evidence type="ECO:0000259" key="5">
    <source>
        <dbReference type="PROSITE" id="PS50222"/>
    </source>
</evidence>
<dbReference type="InterPro" id="IPR011992">
    <property type="entry name" value="EF-hand-dom_pair"/>
</dbReference>
<evidence type="ECO:0000256" key="3">
    <source>
        <dbReference type="ARBA" id="ARBA00022837"/>
    </source>
</evidence>
<name>A0A8D0GE59_SPHPU</name>
<dbReference type="GeneTree" id="ENSGT00940000161840"/>
<evidence type="ECO:0000313" key="7">
    <source>
        <dbReference type="Proteomes" id="UP000694392"/>
    </source>
</evidence>
<dbReference type="Proteomes" id="UP000694392">
    <property type="component" value="Unplaced"/>
</dbReference>
<dbReference type="FunFam" id="1.10.238.10:FF:000035">
    <property type="entry name" value="Calcium and integrin-binding family member 2"/>
    <property type="match status" value="1"/>
</dbReference>
<evidence type="ECO:0000256" key="4">
    <source>
        <dbReference type="ARBA" id="ARBA00022842"/>
    </source>
</evidence>
<dbReference type="PROSITE" id="PS00018">
    <property type="entry name" value="EF_HAND_1"/>
    <property type="match status" value="2"/>
</dbReference>